<gene>
    <name evidence="1" type="ORF">ENN26_08345</name>
</gene>
<sequence length="71" mass="7994">MCESDVTVKYNNTQEKFEEVIQLHIKGNSLTIVTIGGKRKTFTGFNGISFLNANFLSHKIEIELFGEVNVT</sequence>
<name>A0A7C1CEX2_9CREN</name>
<dbReference type="Pfam" id="PF10133">
    <property type="entry name" value="CooT"/>
    <property type="match status" value="1"/>
</dbReference>
<organism evidence="1">
    <name type="scientific">Thermofilum adornatum</name>
    <dbReference type="NCBI Taxonomy" id="1365176"/>
    <lineage>
        <taxon>Archaea</taxon>
        <taxon>Thermoproteota</taxon>
        <taxon>Thermoprotei</taxon>
        <taxon>Thermofilales</taxon>
        <taxon>Thermofilaceae</taxon>
        <taxon>Thermofilum</taxon>
    </lineage>
</organism>
<dbReference type="EMBL" id="DSAY01000151">
    <property type="protein sequence ID" value="HDP15761.1"/>
    <property type="molecule type" value="Genomic_DNA"/>
</dbReference>
<reference evidence="1" key="1">
    <citation type="journal article" date="2020" name="mSystems">
        <title>Genome- and Community-Level Interaction Insights into Carbon Utilization and Element Cycling Functions of Hydrothermarchaeota in Hydrothermal Sediment.</title>
        <authorList>
            <person name="Zhou Z."/>
            <person name="Liu Y."/>
            <person name="Xu W."/>
            <person name="Pan J."/>
            <person name="Luo Z.H."/>
            <person name="Li M."/>
        </authorList>
    </citation>
    <scope>NUCLEOTIDE SEQUENCE [LARGE SCALE GENOMIC DNA]</scope>
    <source>
        <strain evidence="1">SpSt-116</strain>
    </source>
</reference>
<proteinExistence type="predicted"/>
<comment type="caution">
    <text evidence="1">The sequence shown here is derived from an EMBL/GenBank/DDBJ whole genome shotgun (WGS) entry which is preliminary data.</text>
</comment>
<protein>
    <submittedName>
        <fullName evidence="1">CooT family nickel-binding protein</fullName>
    </submittedName>
</protein>
<dbReference type="InterPro" id="IPR019300">
    <property type="entry name" value="CooT"/>
</dbReference>
<accession>A0A7C1CEX2</accession>
<dbReference type="AlphaFoldDB" id="A0A7C1CEX2"/>
<evidence type="ECO:0000313" key="1">
    <source>
        <dbReference type="EMBL" id="HDP15761.1"/>
    </source>
</evidence>